<dbReference type="EMBL" id="MU620893">
    <property type="protein sequence ID" value="KAI8584212.1"/>
    <property type="molecule type" value="Genomic_DNA"/>
</dbReference>
<reference evidence="2" key="2">
    <citation type="journal article" date="2022" name="Proc. Natl. Acad. Sci. U.S.A.">
        <title>Diploid-dominant life cycles characterize the early evolution of Fungi.</title>
        <authorList>
            <person name="Amses K.R."/>
            <person name="Simmons D.R."/>
            <person name="Longcore J.E."/>
            <person name="Mondo S.J."/>
            <person name="Seto K."/>
            <person name="Jeronimo G.H."/>
            <person name="Bonds A.E."/>
            <person name="Quandt C.A."/>
            <person name="Davis W.J."/>
            <person name="Chang Y."/>
            <person name="Federici B.A."/>
            <person name="Kuo A."/>
            <person name="LaButti K."/>
            <person name="Pangilinan J."/>
            <person name="Andreopoulos W."/>
            <person name="Tritt A."/>
            <person name="Riley R."/>
            <person name="Hundley H."/>
            <person name="Johnson J."/>
            <person name="Lipzen A."/>
            <person name="Barry K."/>
            <person name="Lang B.F."/>
            <person name="Cuomo C.A."/>
            <person name="Buchler N.E."/>
            <person name="Grigoriev I.V."/>
            <person name="Spatafora J.W."/>
            <person name="Stajich J.E."/>
            <person name="James T.Y."/>
        </authorList>
    </citation>
    <scope>NUCLEOTIDE SEQUENCE</scope>
    <source>
        <strain evidence="2">AG</strain>
    </source>
</reference>
<accession>A0AAD5EIU0</accession>
<keyword evidence="3" id="KW-1185">Reference proteome</keyword>
<evidence type="ECO:0000256" key="1">
    <source>
        <dbReference type="SAM" id="Phobius"/>
    </source>
</evidence>
<keyword evidence="1" id="KW-0472">Membrane</keyword>
<dbReference type="Proteomes" id="UP001206595">
    <property type="component" value="Unassembled WGS sequence"/>
</dbReference>
<sequence length="87" mass="10740">MDQNLSGFKYLWLRLVYTHFFFFYGSFFILFSRYLYSASLNMSNSCFLYIRCLLLSCYFQKKGLFCQIPTIKKYLLYLNFFFDIFCY</sequence>
<reference evidence="2" key="1">
    <citation type="submission" date="2021-06" db="EMBL/GenBank/DDBJ databases">
        <authorList>
            <consortium name="DOE Joint Genome Institute"/>
            <person name="Mondo S.J."/>
            <person name="Amses K.R."/>
            <person name="Simmons D.R."/>
            <person name="Longcore J.E."/>
            <person name="Seto K."/>
            <person name="Alves G.H."/>
            <person name="Bonds A.E."/>
            <person name="Quandt C.A."/>
            <person name="Davis W.J."/>
            <person name="Chang Y."/>
            <person name="Letcher P.M."/>
            <person name="Powell M.J."/>
            <person name="Kuo A."/>
            <person name="Labutti K."/>
            <person name="Pangilinan J."/>
            <person name="Andreopoulos W."/>
            <person name="Tritt A."/>
            <person name="Riley R."/>
            <person name="Hundley H."/>
            <person name="Johnson J."/>
            <person name="Lipzen A."/>
            <person name="Barry K."/>
            <person name="Berbee M.L."/>
            <person name="Buchler N.E."/>
            <person name="Grigoriev I.V."/>
            <person name="Spatafora J.W."/>
            <person name="Stajich J.E."/>
            <person name="James T.Y."/>
        </authorList>
    </citation>
    <scope>NUCLEOTIDE SEQUENCE</scope>
    <source>
        <strain evidence="2">AG</strain>
    </source>
</reference>
<gene>
    <name evidence="2" type="ORF">K450DRAFT_218684</name>
</gene>
<name>A0AAD5EIU0_UMBRA</name>
<proteinExistence type="predicted"/>
<evidence type="ECO:0000313" key="3">
    <source>
        <dbReference type="Proteomes" id="UP001206595"/>
    </source>
</evidence>
<keyword evidence="1" id="KW-0812">Transmembrane</keyword>
<evidence type="ECO:0000313" key="2">
    <source>
        <dbReference type="EMBL" id="KAI8584212.1"/>
    </source>
</evidence>
<protein>
    <submittedName>
        <fullName evidence="2">Uncharacterized protein</fullName>
    </submittedName>
</protein>
<dbReference type="RefSeq" id="XP_051449216.1">
    <property type="nucleotide sequence ID" value="XM_051585249.1"/>
</dbReference>
<feature type="transmembrane region" description="Helical" evidence="1">
    <location>
        <begin position="12"/>
        <end position="36"/>
    </location>
</feature>
<organism evidence="2 3">
    <name type="scientific">Umbelopsis ramanniana AG</name>
    <dbReference type="NCBI Taxonomy" id="1314678"/>
    <lineage>
        <taxon>Eukaryota</taxon>
        <taxon>Fungi</taxon>
        <taxon>Fungi incertae sedis</taxon>
        <taxon>Mucoromycota</taxon>
        <taxon>Mucoromycotina</taxon>
        <taxon>Umbelopsidomycetes</taxon>
        <taxon>Umbelopsidales</taxon>
        <taxon>Umbelopsidaceae</taxon>
        <taxon>Umbelopsis</taxon>
    </lineage>
</organism>
<dbReference type="AlphaFoldDB" id="A0AAD5EIU0"/>
<dbReference type="GeneID" id="75910599"/>
<comment type="caution">
    <text evidence="2">The sequence shown here is derived from an EMBL/GenBank/DDBJ whole genome shotgun (WGS) entry which is preliminary data.</text>
</comment>
<keyword evidence="1" id="KW-1133">Transmembrane helix</keyword>